<comment type="caution">
    <text evidence="2">The sequence shown here is derived from an EMBL/GenBank/DDBJ whole genome shotgun (WGS) entry which is preliminary data.</text>
</comment>
<evidence type="ECO:0000256" key="1">
    <source>
        <dbReference type="SAM" id="MobiDB-lite"/>
    </source>
</evidence>
<protein>
    <recommendedName>
        <fullName evidence="4">Band 7 domain-containing protein</fullName>
    </recommendedName>
</protein>
<feature type="region of interest" description="Disordered" evidence="1">
    <location>
        <begin position="243"/>
        <end position="332"/>
    </location>
</feature>
<dbReference type="AlphaFoldDB" id="A0A365HA20"/>
<gene>
    <name evidence="2" type="ORF">DPM19_09270</name>
</gene>
<accession>A0A365HA20</accession>
<proteinExistence type="predicted"/>
<keyword evidence="3" id="KW-1185">Reference proteome</keyword>
<evidence type="ECO:0000313" key="2">
    <source>
        <dbReference type="EMBL" id="RAY15931.1"/>
    </source>
</evidence>
<reference evidence="2 3" key="1">
    <citation type="submission" date="2018-06" db="EMBL/GenBank/DDBJ databases">
        <title>Actinomadura craniellae sp. nov. isolated from marine sponge Craniella sp.</title>
        <authorList>
            <person name="Li L."/>
            <person name="Xu Q.H."/>
            <person name="Lin H.W."/>
            <person name="Lu Y.H."/>
        </authorList>
    </citation>
    <scope>NUCLEOTIDE SEQUENCE [LARGE SCALE GENOMIC DNA]</scope>
    <source>
        <strain evidence="2 3">LHW63021</strain>
    </source>
</reference>
<sequence>MALVLVPYEGNPTTIRHGEPVPEARYGTYQYSFLVDVTEHRLVLDIPLLSKDPGFAFRSRVTLSCQVGDPAAVVTRMIRDVGAALQEPIKHMLRMVSRRFDIPELHAAEQALNAEVRDFPGDSALRLRNIYVELVVDDEEILTSGRRFRDIEREFRLESRRRVHHLEMMRAEGAEGLLAMIVAREGPRAALEWIAKAEATERDELLRTLQALLRDGDGDREPFDLVDAQDQVVQRLLGGSTVAFGGTRPSRLRGSLVPGESGRGKAVEAAGPGADGSRRRPPGSAGETSGAPDVNIPPDDEPAGGAADTVEDRSYPRPASRVRGVRRPVEDW</sequence>
<dbReference type="Proteomes" id="UP000251891">
    <property type="component" value="Unassembled WGS sequence"/>
</dbReference>
<evidence type="ECO:0000313" key="3">
    <source>
        <dbReference type="Proteomes" id="UP000251891"/>
    </source>
</evidence>
<name>A0A365HA20_9ACTN</name>
<organism evidence="2 3">
    <name type="scientific">Actinomadura craniellae</name>
    <dbReference type="NCBI Taxonomy" id="2231787"/>
    <lineage>
        <taxon>Bacteria</taxon>
        <taxon>Bacillati</taxon>
        <taxon>Actinomycetota</taxon>
        <taxon>Actinomycetes</taxon>
        <taxon>Streptosporangiales</taxon>
        <taxon>Thermomonosporaceae</taxon>
        <taxon>Actinomadura</taxon>
    </lineage>
</organism>
<dbReference type="EMBL" id="QLYX01000003">
    <property type="protein sequence ID" value="RAY15931.1"/>
    <property type="molecule type" value="Genomic_DNA"/>
</dbReference>
<evidence type="ECO:0008006" key="4">
    <source>
        <dbReference type="Google" id="ProtNLM"/>
    </source>
</evidence>